<keyword evidence="2 4" id="KW-0251">Elongation factor</keyword>
<feature type="domain" description="Translation elongation factor EFTs/EF1B dimerisation" evidence="7">
    <location>
        <begin position="52"/>
        <end position="200"/>
    </location>
</feature>
<dbReference type="Pfam" id="PF00889">
    <property type="entry name" value="EF_TS"/>
    <property type="match status" value="1"/>
</dbReference>
<dbReference type="Gene3D" id="1.10.286.20">
    <property type="match status" value="1"/>
</dbReference>
<reference evidence="8" key="2">
    <citation type="submission" date="2019-04" db="EMBL/GenBank/DDBJ databases">
        <authorList>
            <person name="Pasella M."/>
        </authorList>
    </citation>
    <scope>NUCLEOTIDE SEQUENCE</scope>
    <source>
        <strain evidence="8">VRM320</strain>
    </source>
</reference>
<keyword evidence="3 4" id="KW-0648">Protein biosynthesis</keyword>
<dbReference type="PROSITE" id="PS01126">
    <property type="entry name" value="EF_TS_1"/>
    <property type="match status" value="1"/>
</dbReference>
<proteinExistence type="inferred from homology"/>
<dbReference type="PANTHER" id="PTHR11741:SF0">
    <property type="entry name" value="ELONGATION FACTOR TS, MITOCHONDRIAL"/>
    <property type="match status" value="1"/>
</dbReference>
<evidence type="ECO:0000313" key="8">
    <source>
        <dbReference type="EMBL" id="QCI06173.1"/>
    </source>
</evidence>
<dbReference type="InterPro" id="IPR009060">
    <property type="entry name" value="UBA-like_sf"/>
</dbReference>
<dbReference type="SUPFAM" id="SSF54713">
    <property type="entry name" value="Elongation factor Ts (EF-Ts), dimerisation domain"/>
    <property type="match status" value="1"/>
</dbReference>
<dbReference type="SUPFAM" id="SSF46934">
    <property type="entry name" value="UBA-like"/>
    <property type="match status" value="1"/>
</dbReference>
<dbReference type="AlphaFoldDB" id="A0A4D6WRX8"/>
<dbReference type="InterPro" id="IPR018101">
    <property type="entry name" value="Transl_elong_Ts_CS"/>
</dbReference>
<keyword evidence="4" id="KW-0963">Cytoplasm</keyword>
<sequence>MSTQISAEYVKALRDKTGAGMMECKKALQACAGNMELAIEALRKKGLALADKKAARITTEGVIETYIHAGSKLGVLVEINCETDFVARRLEFHRLAKDIAMQVAASPLVKYISLKDIEPSIIEKETRIESGKDDLINKPEDTKNKIISGRLEKRLKEMCLINQPFIKNPNISIEELIKQNIALVGENIKIRRFTKFLLGEGLEKK</sequence>
<evidence type="ECO:0000256" key="5">
    <source>
        <dbReference type="HAMAP-Rule" id="MF_03135"/>
    </source>
</evidence>
<dbReference type="PROSITE" id="PS01127">
    <property type="entry name" value="EF_TS_2"/>
    <property type="match status" value="1"/>
</dbReference>
<evidence type="ECO:0000256" key="3">
    <source>
        <dbReference type="ARBA" id="ARBA00022917"/>
    </source>
</evidence>
<dbReference type="InterPro" id="IPR014039">
    <property type="entry name" value="Transl_elong_EFTs/EF1B_dimer"/>
</dbReference>
<comment type="subcellular location">
    <subcellularLocation>
        <location evidence="4">Cytoplasm</location>
    </subcellularLocation>
    <subcellularLocation>
        <location evidence="5">Mitochondrion</location>
    </subcellularLocation>
</comment>
<evidence type="ECO:0000256" key="1">
    <source>
        <dbReference type="ARBA" id="ARBA00005532"/>
    </source>
</evidence>
<name>A0A4D6WRX8_9FLOR</name>
<gene>
    <name evidence="8" type="primary">tsf</name>
</gene>
<dbReference type="FunFam" id="1.10.8.10:FF:000001">
    <property type="entry name" value="Elongation factor Ts"/>
    <property type="match status" value="1"/>
</dbReference>
<dbReference type="InterPro" id="IPR001816">
    <property type="entry name" value="Transl_elong_EFTs/EF1B"/>
</dbReference>
<evidence type="ECO:0000259" key="7">
    <source>
        <dbReference type="Pfam" id="PF00889"/>
    </source>
</evidence>
<dbReference type="GO" id="GO:0005739">
    <property type="term" value="C:mitochondrion"/>
    <property type="evidence" value="ECO:0007669"/>
    <property type="project" value="UniProtKB-SubCell"/>
</dbReference>
<comment type="function">
    <text evidence="4 6">Associates with the EF-Tu.GDP complex and induces the exchange of GDP to GTP. It remains bound to the aminoacyl-tRNA.EF-Tu.GTP complex up to the GTP hydrolysis stage on the ribosome.</text>
</comment>
<accession>A0A4D6WRX8</accession>
<dbReference type="Gene3D" id="3.30.479.20">
    <property type="entry name" value="Elongation factor Ts, dimerisation domain"/>
    <property type="match status" value="1"/>
</dbReference>
<dbReference type="CDD" id="cd14275">
    <property type="entry name" value="UBA_EF-Ts"/>
    <property type="match status" value="1"/>
</dbReference>
<keyword evidence="5" id="KW-0496">Mitochondrion</keyword>
<geneLocation type="plastid" evidence="8"/>
<dbReference type="InterPro" id="IPR036402">
    <property type="entry name" value="EF-Ts_dimer_sf"/>
</dbReference>
<dbReference type="HAMAP" id="MF_00050">
    <property type="entry name" value="EF_Ts"/>
    <property type="match status" value="1"/>
</dbReference>
<evidence type="ECO:0000256" key="4">
    <source>
        <dbReference type="HAMAP-Rule" id="MF_00050"/>
    </source>
</evidence>
<evidence type="ECO:0000256" key="2">
    <source>
        <dbReference type="ARBA" id="ARBA00022768"/>
    </source>
</evidence>
<dbReference type="NCBIfam" id="TIGR00116">
    <property type="entry name" value="tsf"/>
    <property type="match status" value="1"/>
</dbReference>
<evidence type="ECO:0000256" key="6">
    <source>
        <dbReference type="RuleBase" id="RU000642"/>
    </source>
</evidence>
<reference evidence="8" key="1">
    <citation type="journal article" date="2019" name="Mol. Phylogenet. Evol.">
        <title>Morphological evolution and classification of the red algal order Ceramiales inferred using plastid phylogenomics.</title>
        <authorList>
            <person name="Diaz-Tapia P."/>
            <person name="Pasella M.M."/>
            <person name="Verbruggen H."/>
            <person name="Maggs C.A."/>
        </authorList>
    </citation>
    <scope>NUCLEOTIDE SEQUENCE</scope>
    <source>
        <strain evidence="8">VRM320</strain>
    </source>
</reference>
<keyword evidence="8" id="KW-0934">Plastid</keyword>
<dbReference type="EMBL" id="MK814651">
    <property type="protein sequence ID" value="QCI06173.1"/>
    <property type="molecule type" value="Genomic_DNA"/>
</dbReference>
<dbReference type="GO" id="GO:0003746">
    <property type="term" value="F:translation elongation factor activity"/>
    <property type="evidence" value="ECO:0007669"/>
    <property type="project" value="UniProtKB-UniRule"/>
</dbReference>
<dbReference type="Gene3D" id="1.10.8.10">
    <property type="entry name" value="DNA helicase RuvA subunit, C-terminal domain"/>
    <property type="match status" value="1"/>
</dbReference>
<dbReference type="PANTHER" id="PTHR11741">
    <property type="entry name" value="ELONGATION FACTOR TS"/>
    <property type="match status" value="1"/>
</dbReference>
<organism evidence="8">
    <name type="scientific">Dicranema revolutum</name>
    <dbReference type="NCBI Taxonomy" id="239144"/>
    <lineage>
        <taxon>Eukaryota</taxon>
        <taxon>Rhodophyta</taxon>
        <taxon>Florideophyceae</taxon>
        <taxon>Rhodymeniophycidae</taxon>
        <taxon>Gigartinales</taxon>
        <taxon>Dicranemataceae</taxon>
        <taxon>Dicranema</taxon>
    </lineage>
</organism>
<protein>
    <recommendedName>
        <fullName evidence="5">Elongation factor Ts, mitochondrial</fullName>
        <shortName evidence="5">EF-Ts</shortName>
        <shortName evidence="5">EF-TsMt</shortName>
    </recommendedName>
</protein>
<comment type="similarity">
    <text evidence="1 4 6">Belongs to the EF-Ts family.</text>
</comment>